<feature type="domain" description="Alpha fucosidase A-like C-terminal" evidence="2">
    <location>
        <begin position="604"/>
        <end position="666"/>
    </location>
</feature>
<dbReference type="PANTHER" id="PTHR31084:SF0">
    <property type="entry name" value="ALPHA-L-FUCOSIDASE 2"/>
    <property type="match status" value="1"/>
</dbReference>
<name>A0A327NK33_9BACT</name>
<evidence type="ECO:0000313" key="4">
    <source>
        <dbReference type="EMBL" id="RAI75153.1"/>
    </source>
</evidence>
<dbReference type="OrthoDB" id="9802600at2"/>
<dbReference type="GO" id="GO:0005975">
    <property type="term" value="P:carbohydrate metabolic process"/>
    <property type="evidence" value="ECO:0007669"/>
    <property type="project" value="InterPro"/>
</dbReference>
<dbReference type="SUPFAM" id="SSF48208">
    <property type="entry name" value="Six-hairpin glycosidases"/>
    <property type="match status" value="1"/>
</dbReference>
<gene>
    <name evidence="4" type="ORF">HMF3257_14815</name>
</gene>
<keyword evidence="4" id="KW-0378">Hydrolase</keyword>
<protein>
    <submittedName>
        <fullName evidence="4">Glycoside hydrolase family 95 protein</fullName>
    </submittedName>
</protein>
<dbReference type="EMBL" id="QLII01000001">
    <property type="protein sequence ID" value="RAI75153.1"/>
    <property type="molecule type" value="Genomic_DNA"/>
</dbReference>
<feature type="domain" description="Glycosyl hydrolase family 95 catalytic" evidence="3">
    <location>
        <begin position="195"/>
        <end position="602"/>
    </location>
</feature>
<dbReference type="InterPro" id="IPR049053">
    <property type="entry name" value="AFCA-like_C"/>
</dbReference>
<evidence type="ECO:0000259" key="2">
    <source>
        <dbReference type="Pfam" id="PF21307"/>
    </source>
</evidence>
<dbReference type="RefSeq" id="WP_111343251.1">
    <property type="nucleotide sequence ID" value="NZ_QLII01000001.1"/>
</dbReference>
<evidence type="ECO:0000259" key="3">
    <source>
        <dbReference type="Pfam" id="PF22124"/>
    </source>
</evidence>
<comment type="caution">
    <text evidence="4">The sequence shown here is derived from an EMBL/GenBank/DDBJ whole genome shotgun (WGS) entry which is preliminary data.</text>
</comment>
<dbReference type="InterPro" id="IPR016518">
    <property type="entry name" value="Alpha-L-fucosidase"/>
</dbReference>
<dbReference type="Pfam" id="PF21307">
    <property type="entry name" value="Glyco_hydro_95_C"/>
    <property type="match status" value="1"/>
</dbReference>
<feature type="domain" description="Glycosyl hydrolase family 95 N-terminal" evidence="1">
    <location>
        <begin position="17"/>
        <end position="168"/>
    </location>
</feature>
<dbReference type="InterPro" id="IPR008928">
    <property type="entry name" value="6-hairpin_glycosidase_sf"/>
</dbReference>
<sequence length="684" mass="76248">MLFGNIRTEHLQFNDQSLMTGTTQKMGYYQPFGDVFVDLDSAGPIRNYRRELNLQNAVHTVQYEANGVQFERTAFASFPDQVQVLHFSANKPGQLTGTIRLSDAHQAPVRAEDGKLIATGTLENGMTHEAQVRVVAKGGSVSVTPVGIRINKATAVTVLLAAGTSFVNDESRNFVGPHPHQRLNNQLDKAVKKSIDQLKLAHVNDYQSLFGRVRLQLGASGTEAAQATPDRLTAYAQGKNDPALEALLFQFGRYLLIGSSRPGGLPANLQGLWNHEVKPAWYSQYTTNINIEMNYWLAEQTNLPECHMPLFDWVENLARVQKKSPDPALKTDKGWIIYSTNNIMGGTSGWHIHRPGSAWLSQHFWEHYAFGGDKTFLKDRAYPLLKTVTEYWVSHLVVGKNGRLITPDGWSPEHGPGRNEKDVSDYPGVSYDQQIVYDLFTNYLDAARVLGVDKEYCMKIETMRNQLLGPQIGKWGQLQEWMDDVDDPEDHHRHNSHLFAVHPGRQIRPLSTPDLAKAALVSLNARGEKSVGWSSAWKINLYARLRDAGRAHALVQRLVTPRDLTKTAYSDDGGSYPNLLGVGPPFQIDSNFGYTAGITEMLLQSHTGEIELLPALPPVWSEGEVSGLRARGGVTVAMRWKNGVLRQAQLMADRTGMVTIRYGQLVKQIRLIAGRTINVNQVLQ</sequence>
<proteinExistence type="predicted"/>
<dbReference type="PIRSF" id="PIRSF007663">
    <property type="entry name" value="UCP007663"/>
    <property type="match status" value="1"/>
</dbReference>
<organism evidence="4 5">
    <name type="scientific">Spirosoma telluris</name>
    <dbReference type="NCBI Taxonomy" id="2183553"/>
    <lineage>
        <taxon>Bacteria</taxon>
        <taxon>Pseudomonadati</taxon>
        <taxon>Bacteroidota</taxon>
        <taxon>Cytophagia</taxon>
        <taxon>Cytophagales</taxon>
        <taxon>Cytophagaceae</taxon>
        <taxon>Spirosoma</taxon>
    </lineage>
</organism>
<evidence type="ECO:0000313" key="5">
    <source>
        <dbReference type="Proteomes" id="UP000249016"/>
    </source>
</evidence>
<dbReference type="PANTHER" id="PTHR31084">
    <property type="entry name" value="ALPHA-L-FUCOSIDASE 2"/>
    <property type="match status" value="1"/>
</dbReference>
<reference evidence="4 5" key="1">
    <citation type="submission" date="2018-06" db="EMBL/GenBank/DDBJ databases">
        <title>Spirosoma sp. HMF3257 Genome sequencing and assembly.</title>
        <authorList>
            <person name="Kang H."/>
            <person name="Cha I."/>
            <person name="Kim H."/>
            <person name="Kang J."/>
            <person name="Joh K."/>
        </authorList>
    </citation>
    <scope>NUCLEOTIDE SEQUENCE [LARGE SCALE GENOMIC DNA]</scope>
    <source>
        <strain evidence="4 5">HMF3257</strain>
    </source>
</reference>
<dbReference type="GO" id="GO:0004560">
    <property type="term" value="F:alpha-L-fucosidase activity"/>
    <property type="evidence" value="ECO:0007669"/>
    <property type="project" value="InterPro"/>
</dbReference>
<accession>A0A327NK33</accession>
<keyword evidence="5" id="KW-1185">Reference proteome</keyword>
<dbReference type="Pfam" id="PF14498">
    <property type="entry name" value="Glyco_hyd_65N_2"/>
    <property type="match status" value="1"/>
</dbReference>
<dbReference type="AlphaFoldDB" id="A0A327NK33"/>
<dbReference type="InterPro" id="IPR012341">
    <property type="entry name" value="6hp_glycosidase-like_sf"/>
</dbReference>
<dbReference type="InterPro" id="IPR027414">
    <property type="entry name" value="GH95_N_dom"/>
</dbReference>
<dbReference type="InterPro" id="IPR054363">
    <property type="entry name" value="GH95_cat"/>
</dbReference>
<dbReference type="Proteomes" id="UP000249016">
    <property type="component" value="Unassembled WGS sequence"/>
</dbReference>
<evidence type="ECO:0000259" key="1">
    <source>
        <dbReference type="Pfam" id="PF14498"/>
    </source>
</evidence>
<dbReference type="Gene3D" id="1.50.10.10">
    <property type="match status" value="1"/>
</dbReference>
<dbReference type="Pfam" id="PF22124">
    <property type="entry name" value="Glyco_hydro_95_cat"/>
    <property type="match status" value="1"/>
</dbReference>